<reference evidence="2 3" key="2">
    <citation type="submission" date="2018-11" db="EMBL/GenBank/DDBJ databases">
        <authorList>
            <consortium name="Pathogen Informatics"/>
        </authorList>
    </citation>
    <scope>NUCLEOTIDE SEQUENCE [LARGE SCALE GENOMIC DNA]</scope>
</reference>
<dbReference type="AlphaFoldDB" id="A0A183EIM1"/>
<name>A0A183EIM1_9BILA</name>
<reference evidence="4" key="1">
    <citation type="submission" date="2016-06" db="UniProtKB">
        <authorList>
            <consortium name="WormBaseParasite"/>
        </authorList>
    </citation>
    <scope>IDENTIFICATION</scope>
</reference>
<dbReference type="WBParaSite" id="GPUH_0002083701-mRNA-1">
    <property type="protein sequence ID" value="GPUH_0002083701-mRNA-1"/>
    <property type="gene ID" value="GPUH_0002083701"/>
</dbReference>
<evidence type="ECO:0000256" key="1">
    <source>
        <dbReference type="SAM" id="MobiDB-lite"/>
    </source>
</evidence>
<feature type="region of interest" description="Disordered" evidence="1">
    <location>
        <begin position="64"/>
        <end position="83"/>
    </location>
</feature>
<sequence length="94" mass="9982">MVKLLKAPVQNGVGLAYDAQMMLSGPFTETSERLSNILHTASPACDQINYALSIAGKEHIRLTKGNEGTATGGGIPEESTTRQQRQLLLQGSVA</sequence>
<proteinExistence type="predicted"/>
<protein>
    <submittedName>
        <fullName evidence="2 4">Uncharacterized protein</fullName>
    </submittedName>
</protein>
<evidence type="ECO:0000313" key="2">
    <source>
        <dbReference type="EMBL" id="VDN36874.1"/>
    </source>
</evidence>
<organism evidence="4">
    <name type="scientific">Gongylonema pulchrum</name>
    <dbReference type="NCBI Taxonomy" id="637853"/>
    <lineage>
        <taxon>Eukaryota</taxon>
        <taxon>Metazoa</taxon>
        <taxon>Ecdysozoa</taxon>
        <taxon>Nematoda</taxon>
        <taxon>Chromadorea</taxon>
        <taxon>Rhabditida</taxon>
        <taxon>Spirurina</taxon>
        <taxon>Spiruromorpha</taxon>
        <taxon>Spiruroidea</taxon>
        <taxon>Gongylonematidae</taxon>
        <taxon>Gongylonema</taxon>
    </lineage>
</organism>
<gene>
    <name evidence="2" type="ORF">GPUH_LOCUS20811</name>
</gene>
<dbReference type="Proteomes" id="UP000271098">
    <property type="component" value="Unassembled WGS sequence"/>
</dbReference>
<accession>A0A183EIM1</accession>
<keyword evidence="3" id="KW-1185">Reference proteome</keyword>
<dbReference type="EMBL" id="UYRT01091196">
    <property type="protein sequence ID" value="VDN36874.1"/>
    <property type="molecule type" value="Genomic_DNA"/>
</dbReference>
<evidence type="ECO:0000313" key="3">
    <source>
        <dbReference type="Proteomes" id="UP000271098"/>
    </source>
</evidence>
<evidence type="ECO:0000313" key="4">
    <source>
        <dbReference type="WBParaSite" id="GPUH_0002083701-mRNA-1"/>
    </source>
</evidence>